<sequence>MKSKHKVCSSLATPPSIKMISHTTYFPSMIKATSHEGGYTYESNQRIIGS</sequence>
<name>A0A9X1CCS8_9BACI</name>
<protein>
    <submittedName>
        <fullName evidence="1">Uncharacterized protein</fullName>
    </submittedName>
</protein>
<dbReference type="Proteomes" id="UP001138793">
    <property type="component" value="Unassembled WGS sequence"/>
</dbReference>
<evidence type="ECO:0000313" key="1">
    <source>
        <dbReference type="EMBL" id="MBP2079074.1"/>
    </source>
</evidence>
<gene>
    <name evidence="1" type="ORF">J2Z64_003343</name>
</gene>
<organism evidence="1 2">
    <name type="scientific">Oceanobacillus polygoni</name>
    <dbReference type="NCBI Taxonomy" id="1235259"/>
    <lineage>
        <taxon>Bacteria</taxon>
        <taxon>Bacillati</taxon>
        <taxon>Bacillota</taxon>
        <taxon>Bacilli</taxon>
        <taxon>Bacillales</taxon>
        <taxon>Bacillaceae</taxon>
        <taxon>Oceanobacillus</taxon>
    </lineage>
</organism>
<reference evidence="1" key="1">
    <citation type="submission" date="2021-03" db="EMBL/GenBank/DDBJ databases">
        <title>Genomic Encyclopedia of Type Strains, Phase IV (KMG-IV): sequencing the most valuable type-strain genomes for metagenomic binning, comparative biology and taxonomic classification.</title>
        <authorList>
            <person name="Goeker M."/>
        </authorList>
    </citation>
    <scope>NUCLEOTIDE SEQUENCE</scope>
    <source>
        <strain evidence="1">DSM 107338</strain>
    </source>
</reference>
<dbReference type="EMBL" id="JAGGMB010000012">
    <property type="protein sequence ID" value="MBP2079074.1"/>
    <property type="molecule type" value="Genomic_DNA"/>
</dbReference>
<dbReference type="AlphaFoldDB" id="A0A9X1CCS8"/>
<proteinExistence type="predicted"/>
<comment type="caution">
    <text evidence="1">The sequence shown here is derived from an EMBL/GenBank/DDBJ whole genome shotgun (WGS) entry which is preliminary data.</text>
</comment>
<evidence type="ECO:0000313" key="2">
    <source>
        <dbReference type="Proteomes" id="UP001138793"/>
    </source>
</evidence>
<accession>A0A9X1CCS8</accession>
<keyword evidence="2" id="KW-1185">Reference proteome</keyword>